<feature type="region of interest" description="Disordered" evidence="1">
    <location>
        <begin position="26"/>
        <end position="51"/>
    </location>
</feature>
<dbReference type="EMBL" id="CAINUL010000015">
    <property type="protein sequence ID" value="CAD0112955.1"/>
    <property type="molecule type" value="Genomic_DNA"/>
</dbReference>
<reference evidence="2" key="1">
    <citation type="submission" date="2020-06" db="EMBL/GenBank/DDBJ databases">
        <authorList>
            <person name="Onetto C."/>
        </authorList>
    </citation>
    <scope>NUCLEOTIDE SEQUENCE</scope>
</reference>
<evidence type="ECO:0000256" key="1">
    <source>
        <dbReference type="SAM" id="MobiDB-lite"/>
    </source>
</evidence>
<protein>
    <submittedName>
        <fullName evidence="2">Uncharacterized protein</fullName>
    </submittedName>
</protein>
<accession>A0A9N8KJ71</accession>
<keyword evidence="3" id="KW-1185">Reference proteome</keyword>
<gene>
    <name evidence="2" type="ORF">AWRI4620_LOCUS7210</name>
</gene>
<dbReference type="Proteomes" id="UP000745764">
    <property type="component" value="Unassembled WGS sequence"/>
</dbReference>
<organism evidence="2 3">
    <name type="scientific">Aureobasidium uvarum</name>
    <dbReference type="NCBI Taxonomy" id="2773716"/>
    <lineage>
        <taxon>Eukaryota</taxon>
        <taxon>Fungi</taxon>
        <taxon>Dikarya</taxon>
        <taxon>Ascomycota</taxon>
        <taxon>Pezizomycotina</taxon>
        <taxon>Dothideomycetes</taxon>
        <taxon>Dothideomycetidae</taxon>
        <taxon>Dothideales</taxon>
        <taxon>Saccotheciaceae</taxon>
        <taxon>Aureobasidium</taxon>
    </lineage>
</organism>
<evidence type="ECO:0000313" key="2">
    <source>
        <dbReference type="EMBL" id="CAD0112955.1"/>
    </source>
</evidence>
<name>A0A9N8KJ71_9PEZI</name>
<feature type="compositionally biased region" description="Basic and acidic residues" evidence="1">
    <location>
        <begin position="28"/>
        <end position="47"/>
    </location>
</feature>
<comment type="caution">
    <text evidence="2">The sequence shown here is derived from an EMBL/GenBank/DDBJ whole genome shotgun (WGS) entry which is preliminary data.</text>
</comment>
<proteinExistence type="predicted"/>
<dbReference type="AlphaFoldDB" id="A0A9N8KJ71"/>
<sequence>MSIVCACVPTLKPFAETYFRGIFSGSTHDSKPGHYFRTDERTTDHSRKGSNLDPFRADIELHRHKNKAQVTANVESDTDSMDEILAHRPSTVEDHIVDDRTTNGIVVSHSYQVRTTADL</sequence>
<evidence type="ECO:0000313" key="3">
    <source>
        <dbReference type="Proteomes" id="UP000745764"/>
    </source>
</evidence>
<dbReference type="OrthoDB" id="444631at2759"/>